<proteinExistence type="predicted"/>
<feature type="domain" description="Peptidase M24" evidence="1">
    <location>
        <begin position="144"/>
        <end position="347"/>
    </location>
</feature>
<dbReference type="Pfam" id="PF00557">
    <property type="entry name" value="Peptidase_M24"/>
    <property type="match status" value="1"/>
</dbReference>
<dbReference type="InterPro" id="IPR029149">
    <property type="entry name" value="Creatin/AminoP/Spt16_N"/>
</dbReference>
<name>A0AAU9F404_9BACT</name>
<dbReference type="KEGG" id="dmp:FAK_26630"/>
<reference evidence="4" key="1">
    <citation type="journal article" date="2023" name="Arch. Microbiol.">
        <title>Desulfoferula mesophilus gen. nov. sp. nov., a mesophilic sulfate-reducing bacterium isolated from a brackish lake sediment.</title>
        <authorList>
            <person name="Watanabe T."/>
            <person name="Yabe T."/>
            <person name="Tsuji J.M."/>
            <person name="Fukui M."/>
        </authorList>
    </citation>
    <scope>NUCLEOTIDE SEQUENCE [LARGE SCALE GENOMIC DNA]</scope>
    <source>
        <strain evidence="4">12FAK</strain>
    </source>
</reference>
<evidence type="ECO:0000259" key="1">
    <source>
        <dbReference type="Pfam" id="PF00557"/>
    </source>
</evidence>
<dbReference type="RefSeq" id="WP_338600215.1">
    <property type="nucleotide sequence ID" value="NZ_AP028679.1"/>
</dbReference>
<gene>
    <name evidence="3" type="ORF">FAK_26630</name>
</gene>
<dbReference type="PANTHER" id="PTHR46112">
    <property type="entry name" value="AMINOPEPTIDASE"/>
    <property type="match status" value="1"/>
</dbReference>
<dbReference type="SUPFAM" id="SSF53092">
    <property type="entry name" value="Creatinase/prolidase N-terminal domain"/>
    <property type="match status" value="1"/>
</dbReference>
<dbReference type="EMBL" id="AP028679">
    <property type="protein sequence ID" value="BEQ15597.1"/>
    <property type="molecule type" value="Genomic_DNA"/>
</dbReference>
<sequence>MQSAIDRLQPELDALELDAAFVLKPHDVFYLAGYASVCSGVLVSARQEPIFCTLWLDAPEARERCNLDRVGTYVFPEQSLMGRMIKMLKKQGGPAPKRIGIEKDFMVARQYEMLVGEFPQAELVHITPLIDKLRAIKTPQELAHIRAAAALADQAMEVALAAVAPGVSELEVAAEAEYAMRKAGSLRPAFSTFVASGERTLLAHPIASPRIMQPGEPVVIDLGAVVAGYSSDLCRTTFVGEPTERQRDYLRLVHQAQEAAAAALRPGAAAKEVYAAARAVFASQGLERLLPSDLGYGVGLRQSEFHPVIERHSATELLENMVVALMQTTAYDREVGGLRVEDTFWVSAQGAVRLTRHRQNLY</sequence>
<dbReference type="Gene3D" id="3.40.350.10">
    <property type="entry name" value="Creatinase/prolidase N-terminal domain"/>
    <property type="match status" value="1"/>
</dbReference>
<evidence type="ECO:0000313" key="4">
    <source>
        <dbReference type="Proteomes" id="UP001366166"/>
    </source>
</evidence>
<accession>A0AAU9F404</accession>
<dbReference type="Proteomes" id="UP001366166">
    <property type="component" value="Chromosome"/>
</dbReference>
<keyword evidence="4" id="KW-1185">Reference proteome</keyword>
<organism evidence="3 4">
    <name type="scientific">Desulfoferula mesophila</name>
    <dbReference type="NCBI Taxonomy" id="3058419"/>
    <lineage>
        <taxon>Bacteria</taxon>
        <taxon>Pseudomonadati</taxon>
        <taxon>Thermodesulfobacteriota</taxon>
        <taxon>Desulfarculia</taxon>
        <taxon>Desulfarculales</taxon>
        <taxon>Desulfarculaceae</taxon>
        <taxon>Desulfoferula</taxon>
    </lineage>
</organism>
<dbReference type="InterPro" id="IPR000994">
    <property type="entry name" value="Pept_M24"/>
</dbReference>
<dbReference type="SUPFAM" id="SSF55920">
    <property type="entry name" value="Creatinase/aminopeptidase"/>
    <property type="match status" value="1"/>
</dbReference>
<dbReference type="InterPro" id="IPR050659">
    <property type="entry name" value="Peptidase_M24B"/>
</dbReference>
<dbReference type="AlphaFoldDB" id="A0AAU9F404"/>
<dbReference type="Pfam" id="PF01321">
    <property type="entry name" value="Creatinase_N"/>
    <property type="match status" value="1"/>
</dbReference>
<evidence type="ECO:0000259" key="2">
    <source>
        <dbReference type="Pfam" id="PF01321"/>
    </source>
</evidence>
<dbReference type="InterPro" id="IPR000587">
    <property type="entry name" value="Creatinase_N"/>
</dbReference>
<dbReference type="CDD" id="cd01066">
    <property type="entry name" value="APP_MetAP"/>
    <property type="match status" value="1"/>
</dbReference>
<dbReference type="InterPro" id="IPR036005">
    <property type="entry name" value="Creatinase/aminopeptidase-like"/>
</dbReference>
<protein>
    <submittedName>
        <fullName evidence="3">Proline dipeptidase</fullName>
    </submittedName>
</protein>
<dbReference type="Gene3D" id="3.90.230.10">
    <property type="entry name" value="Creatinase/methionine aminopeptidase superfamily"/>
    <property type="match status" value="1"/>
</dbReference>
<evidence type="ECO:0000313" key="3">
    <source>
        <dbReference type="EMBL" id="BEQ15597.1"/>
    </source>
</evidence>
<feature type="domain" description="Creatinase N-terminal" evidence="2">
    <location>
        <begin position="5"/>
        <end position="136"/>
    </location>
</feature>
<dbReference type="PANTHER" id="PTHR46112:SF2">
    <property type="entry name" value="XAA-PRO AMINOPEPTIDASE P-RELATED"/>
    <property type="match status" value="1"/>
</dbReference>